<evidence type="ECO:0000256" key="11">
    <source>
        <dbReference type="ARBA" id="ARBA00080698"/>
    </source>
</evidence>
<dbReference type="FunFam" id="3.80.30.20:FF:000001">
    <property type="entry name" value="tRNA-2-methylthio-N(6)-dimethylallyladenosine synthase 2"/>
    <property type="match status" value="1"/>
</dbReference>
<evidence type="ECO:0000256" key="4">
    <source>
        <dbReference type="ARBA" id="ARBA00022679"/>
    </source>
</evidence>
<feature type="binding site" evidence="13">
    <location>
        <position position="158"/>
    </location>
    <ligand>
        <name>[4Fe-4S] cluster</name>
        <dbReference type="ChEBI" id="CHEBI:49883"/>
        <label>2</label>
        <note>4Fe-4S-S-AdoMet</note>
    </ligand>
</feature>
<dbReference type="PROSITE" id="PS01278">
    <property type="entry name" value="MTTASE_RADICAL"/>
    <property type="match status" value="1"/>
</dbReference>
<dbReference type="InterPro" id="IPR058240">
    <property type="entry name" value="rSAM_sf"/>
</dbReference>
<evidence type="ECO:0000256" key="2">
    <source>
        <dbReference type="ARBA" id="ARBA00022485"/>
    </source>
</evidence>
<dbReference type="GO" id="GO:0005829">
    <property type="term" value="C:cytosol"/>
    <property type="evidence" value="ECO:0007669"/>
    <property type="project" value="TreeGrafter"/>
</dbReference>
<keyword evidence="2 13" id="KW-0004">4Fe-4S</keyword>
<feature type="domain" description="Radical SAM core" evidence="16">
    <location>
        <begin position="144"/>
        <end position="379"/>
    </location>
</feature>
<gene>
    <name evidence="13 17" type="primary">miaB</name>
    <name evidence="17" type="ORF">IAC04_02850</name>
</gene>
<dbReference type="InterPro" id="IPR020612">
    <property type="entry name" value="Methylthiotransferase_CS"/>
</dbReference>
<feature type="binding site" evidence="13">
    <location>
        <position position="165"/>
    </location>
    <ligand>
        <name>[4Fe-4S] cluster</name>
        <dbReference type="ChEBI" id="CHEBI:49883"/>
        <label>2</label>
        <note>4Fe-4S-S-AdoMet</note>
    </ligand>
</feature>
<comment type="subunit">
    <text evidence="13">Monomer.</text>
</comment>
<evidence type="ECO:0000256" key="3">
    <source>
        <dbReference type="ARBA" id="ARBA00022490"/>
    </source>
</evidence>
<dbReference type="InterPro" id="IPR007197">
    <property type="entry name" value="rSAM"/>
</dbReference>
<keyword evidence="6 13" id="KW-0479">Metal-binding</keyword>
<evidence type="ECO:0000259" key="16">
    <source>
        <dbReference type="PROSITE" id="PS51918"/>
    </source>
</evidence>
<keyword evidence="4 13" id="KW-0808">Transferase</keyword>
<dbReference type="Pfam" id="PF04055">
    <property type="entry name" value="Radical_SAM"/>
    <property type="match status" value="1"/>
</dbReference>
<dbReference type="SFLD" id="SFLDS00029">
    <property type="entry name" value="Radical_SAM"/>
    <property type="match status" value="1"/>
</dbReference>
<evidence type="ECO:0000256" key="7">
    <source>
        <dbReference type="ARBA" id="ARBA00023004"/>
    </source>
</evidence>
<dbReference type="Proteomes" id="UP000824115">
    <property type="component" value="Unassembled WGS sequence"/>
</dbReference>
<comment type="similarity">
    <text evidence="13">Belongs to the methylthiotransferase family. MiaB subfamily.</text>
</comment>
<dbReference type="Gene3D" id="3.80.30.20">
    <property type="entry name" value="tm_1862 like domain"/>
    <property type="match status" value="1"/>
</dbReference>
<dbReference type="CDD" id="cd01335">
    <property type="entry name" value="Radical_SAM"/>
    <property type="match status" value="1"/>
</dbReference>
<evidence type="ECO:0000259" key="14">
    <source>
        <dbReference type="PROSITE" id="PS50926"/>
    </source>
</evidence>
<dbReference type="SFLD" id="SFLDG01061">
    <property type="entry name" value="methylthiotransferase"/>
    <property type="match status" value="1"/>
</dbReference>
<dbReference type="PROSITE" id="PS51449">
    <property type="entry name" value="MTTASE_N"/>
    <property type="match status" value="1"/>
</dbReference>
<dbReference type="PANTHER" id="PTHR43020">
    <property type="entry name" value="CDK5 REGULATORY SUBUNIT-ASSOCIATED PROTEIN 1"/>
    <property type="match status" value="1"/>
</dbReference>
<dbReference type="SMART" id="SM00729">
    <property type="entry name" value="Elp3"/>
    <property type="match status" value="1"/>
</dbReference>
<name>A0A9D2GQI6_9BACT</name>
<keyword evidence="8 13" id="KW-0411">Iron-sulfur</keyword>
<dbReference type="HAMAP" id="MF_01864">
    <property type="entry name" value="tRNA_metthiotr_MiaB"/>
    <property type="match status" value="1"/>
</dbReference>
<dbReference type="Gene3D" id="3.40.50.12160">
    <property type="entry name" value="Methylthiotransferase, N-terminal domain"/>
    <property type="match status" value="1"/>
</dbReference>
<evidence type="ECO:0000256" key="13">
    <source>
        <dbReference type="HAMAP-Rule" id="MF_01864"/>
    </source>
</evidence>
<comment type="subcellular location">
    <subcellularLocation>
        <location evidence="13">Cytoplasm</location>
    </subcellularLocation>
</comment>
<feature type="binding site" evidence="13">
    <location>
        <position position="14"/>
    </location>
    <ligand>
        <name>[4Fe-4S] cluster</name>
        <dbReference type="ChEBI" id="CHEBI:49883"/>
        <label>1</label>
    </ligand>
</feature>
<evidence type="ECO:0000256" key="8">
    <source>
        <dbReference type="ARBA" id="ARBA00023014"/>
    </source>
</evidence>
<sequence>MGNNKRLFIETYGCQMNVYDSEVVISILEKDGYTPCNGLEDAGLILVNTCSIRENAEQRVWGRLDRFLQEKKKRDVRVGVLGCMAERLKRELLSHPAVDIVAGPDTYRELPAMLRRLDESGEKQAETTLSLKETYADIEPVRTDKNGVTSFISIMRGCNNMCTYCIVPYVRGGERSRDPQSIVREAERLYRDGYKEVNLLGQNVDSYLWKNPDNPTETVNFSQLLELVALVAPDMRVRFSTSHPKDMSNGVLYSMAMYPNICTHIHLPVQSGSDRMLEKMNRKYTVAGYLERIEKIREIVPDAAVTTDIIAGFCSETEDDHQATLELMRKVRFDSAFMFQYSQRPGTKAARHFPDDVPTEIKTRRLNEIIELQSAISLERNTECIGNTYEVLIEGTSKRDDNSLFGRTSGNKVCVFPSLGHKPGEYVNIKVESCTSATLLGHII</sequence>
<evidence type="ECO:0000256" key="12">
    <source>
        <dbReference type="ARBA" id="ARBA00081141"/>
    </source>
</evidence>
<dbReference type="SFLD" id="SFLDG01082">
    <property type="entry name" value="B12-binding_domain_containing"/>
    <property type="match status" value="1"/>
</dbReference>
<evidence type="ECO:0000256" key="10">
    <source>
        <dbReference type="ARBA" id="ARBA00068570"/>
    </source>
</evidence>
<keyword evidence="7 13" id="KW-0408">Iron</keyword>
<dbReference type="InterPro" id="IPR005839">
    <property type="entry name" value="Methylthiotransferase"/>
</dbReference>
<evidence type="ECO:0000256" key="1">
    <source>
        <dbReference type="ARBA" id="ARBA00003234"/>
    </source>
</evidence>
<dbReference type="EMBL" id="DXAW01000055">
    <property type="protein sequence ID" value="HIZ85409.1"/>
    <property type="molecule type" value="Genomic_DNA"/>
</dbReference>
<feature type="binding site" evidence="13">
    <location>
        <position position="50"/>
    </location>
    <ligand>
        <name>[4Fe-4S] cluster</name>
        <dbReference type="ChEBI" id="CHEBI:49883"/>
        <label>1</label>
    </ligand>
</feature>
<comment type="catalytic activity">
    <reaction evidence="13">
        <text>N(6)-dimethylallyladenosine(37) in tRNA + (sulfur carrier)-SH + AH2 + 2 S-adenosyl-L-methionine = 2-methylsulfanyl-N(6)-dimethylallyladenosine(37) in tRNA + (sulfur carrier)-H + 5'-deoxyadenosine + L-methionine + A + S-adenosyl-L-homocysteine + 2 H(+)</text>
        <dbReference type="Rhea" id="RHEA:37067"/>
        <dbReference type="Rhea" id="RHEA-COMP:10375"/>
        <dbReference type="Rhea" id="RHEA-COMP:10376"/>
        <dbReference type="Rhea" id="RHEA-COMP:14737"/>
        <dbReference type="Rhea" id="RHEA-COMP:14739"/>
        <dbReference type="ChEBI" id="CHEBI:13193"/>
        <dbReference type="ChEBI" id="CHEBI:15378"/>
        <dbReference type="ChEBI" id="CHEBI:17319"/>
        <dbReference type="ChEBI" id="CHEBI:17499"/>
        <dbReference type="ChEBI" id="CHEBI:29917"/>
        <dbReference type="ChEBI" id="CHEBI:57844"/>
        <dbReference type="ChEBI" id="CHEBI:57856"/>
        <dbReference type="ChEBI" id="CHEBI:59789"/>
        <dbReference type="ChEBI" id="CHEBI:64428"/>
        <dbReference type="ChEBI" id="CHEBI:74415"/>
        <dbReference type="ChEBI" id="CHEBI:74417"/>
        <dbReference type="EC" id="2.8.4.3"/>
    </reaction>
</comment>
<dbReference type="FunFam" id="3.40.50.12160:FF:000003">
    <property type="entry name" value="CDK5 regulatory subunit-associated protein 1"/>
    <property type="match status" value="1"/>
</dbReference>
<dbReference type="EC" id="2.8.4.3" evidence="9 13"/>
<dbReference type="InterPro" id="IPR013848">
    <property type="entry name" value="Methylthiotransferase_N"/>
</dbReference>
<organism evidence="17 18">
    <name type="scientific">Candidatus Coprenecus stercoravium</name>
    <dbReference type="NCBI Taxonomy" id="2840735"/>
    <lineage>
        <taxon>Bacteria</taxon>
        <taxon>Pseudomonadati</taxon>
        <taxon>Bacteroidota</taxon>
        <taxon>Bacteroidia</taxon>
        <taxon>Bacteroidales</taxon>
        <taxon>Rikenellaceae</taxon>
        <taxon>Rikenellaceae incertae sedis</taxon>
        <taxon>Candidatus Coprenecus</taxon>
    </lineage>
</organism>
<dbReference type="AlphaFoldDB" id="A0A9D2GQI6"/>
<reference evidence="17" key="2">
    <citation type="submission" date="2021-04" db="EMBL/GenBank/DDBJ databases">
        <authorList>
            <person name="Gilroy R."/>
        </authorList>
    </citation>
    <scope>NUCLEOTIDE SEQUENCE</scope>
    <source>
        <strain evidence="17">Gambia16-554</strain>
    </source>
</reference>
<dbReference type="InterPro" id="IPR002792">
    <property type="entry name" value="TRAM_dom"/>
</dbReference>
<feature type="binding site" evidence="13">
    <location>
        <position position="162"/>
    </location>
    <ligand>
        <name>[4Fe-4S] cluster</name>
        <dbReference type="ChEBI" id="CHEBI:49883"/>
        <label>2</label>
        <note>4Fe-4S-S-AdoMet</note>
    </ligand>
</feature>
<feature type="binding site" evidence="13">
    <location>
        <position position="83"/>
    </location>
    <ligand>
        <name>[4Fe-4S] cluster</name>
        <dbReference type="ChEBI" id="CHEBI:49883"/>
        <label>1</label>
    </ligand>
</feature>
<dbReference type="PROSITE" id="PS51918">
    <property type="entry name" value="RADICAL_SAM"/>
    <property type="match status" value="1"/>
</dbReference>
<proteinExistence type="inferred from homology"/>
<keyword evidence="3 13" id="KW-0963">Cytoplasm</keyword>
<dbReference type="PROSITE" id="PS50926">
    <property type="entry name" value="TRAM"/>
    <property type="match status" value="1"/>
</dbReference>
<protein>
    <recommendedName>
        <fullName evidence="10 13">tRNA-2-methylthio-N(6)-dimethylallyladenosine synthase</fullName>
        <ecNumber evidence="9 13">2.8.4.3</ecNumber>
    </recommendedName>
    <alternativeName>
        <fullName evidence="12 13">(Dimethylallyl)adenosine tRNA methylthiotransferase MiaB</fullName>
    </alternativeName>
    <alternativeName>
        <fullName evidence="11 13">tRNA-i(6)A37 methylthiotransferase</fullName>
    </alternativeName>
</protein>
<evidence type="ECO:0000256" key="9">
    <source>
        <dbReference type="ARBA" id="ARBA00033765"/>
    </source>
</evidence>
<dbReference type="InterPro" id="IPR038135">
    <property type="entry name" value="Methylthiotransferase_N_sf"/>
</dbReference>
<evidence type="ECO:0000256" key="5">
    <source>
        <dbReference type="ARBA" id="ARBA00022691"/>
    </source>
</evidence>
<dbReference type="NCBIfam" id="TIGR01574">
    <property type="entry name" value="miaB-methiolase"/>
    <property type="match status" value="1"/>
</dbReference>
<feature type="domain" description="MTTase N-terminal" evidence="15">
    <location>
        <begin position="5"/>
        <end position="119"/>
    </location>
</feature>
<dbReference type="InterPro" id="IPR006463">
    <property type="entry name" value="MiaB_methiolase"/>
</dbReference>
<comment type="caution">
    <text evidence="17">The sequence shown here is derived from an EMBL/GenBank/DDBJ whole genome shotgun (WGS) entry which is preliminary data.</text>
</comment>
<dbReference type="GO" id="GO:0051539">
    <property type="term" value="F:4 iron, 4 sulfur cluster binding"/>
    <property type="evidence" value="ECO:0007669"/>
    <property type="project" value="UniProtKB-UniRule"/>
</dbReference>
<keyword evidence="13" id="KW-0819">tRNA processing</keyword>
<comment type="function">
    <text evidence="1 13">Catalyzes the methylthiolation of N6-(dimethylallyl)adenosine (i(6)A), leading to the formation of 2-methylthio-N6-(dimethylallyl)adenosine (ms(2)i(6)A) at position 37 in tRNAs that read codons beginning with uridine.</text>
</comment>
<dbReference type="GO" id="GO:0035597">
    <property type="term" value="F:tRNA-2-methylthio-N(6)-dimethylallyladenosine(37) synthase activity"/>
    <property type="evidence" value="ECO:0007669"/>
    <property type="project" value="UniProtKB-EC"/>
</dbReference>
<evidence type="ECO:0000256" key="6">
    <source>
        <dbReference type="ARBA" id="ARBA00022723"/>
    </source>
</evidence>
<reference evidence="17" key="1">
    <citation type="journal article" date="2021" name="PeerJ">
        <title>Extensive microbial diversity within the chicken gut microbiome revealed by metagenomics and culture.</title>
        <authorList>
            <person name="Gilroy R."/>
            <person name="Ravi A."/>
            <person name="Getino M."/>
            <person name="Pursley I."/>
            <person name="Horton D.L."/>
            <person name="Alikhan N.F."/>
            <person name="Baker D."/>
            <person name="Gharbi K."/>
            <person name="Hall N."/>
            <person name="Watson M."/>
            <person name="Adriaenssens E.M."/>
            <person name="Foster-Nyarko E."/>
            <person name="Jarju S."/>
            <person name="Secka A."/>
            <person name="Antonio M."/>
            <person name="Oren A."/>
            <person name="Chaudhuri R.R."/>
            <person name="La Ragione R."/>
            <person name="Hildebrand F."/>
            <person name="Pallen M.J."/>
        </authorList>
    </citation>
    <scope>NUCLEOTIDE SEQUENCE</scope>
    <source>
        <strain evidence="17">Gambia16-554</strain>
    </source>
</reference>
<accession>A0A9D2GQI6</accession>
<dbReference type="InterPro" id="IPR006638">
    <property type="entry name" value="Elp3/MiaA/NifB-like_rSAM"/>
</dbReference>
<dbReference type="PANTHER" id="PTHR43020:SF2">
    <property type="entry name" value="MITOCHONDRIAL TRNA METHYLTHIOTRANSFERASE CDK5RAP1"/>
    <property type="match status" value="1"/>
</dbReference>
<dbReference type="SUPFAM" id="SSF102114">
    <property type="entry name" value="Radical SAM enzymes"/>
    <property type="match status" value="1"/>
</dbReference>
<feature type="domain" description="TRAM" evidence="14">
    <location>
        <begin position="382"/>
        <end position="444"/>
    </location>
</feature>
<dbReference type="Pfam" id="PF01938">
    <property type="entry name" value="TRAM"/>
    <property type="match status" value="1"/>
</dbReference>
<dbReference type="NCBIfam" id="TIGR00089">
    <property type="entry name" value="MiaB/RimO family radical SAM methylthiotransferase"/>
    <property type="match status" value="1"/>
</dbReference>
<dbReference type="SFLD" id="SFLDF00413">
    <property type="entry name" value="CDK5RAP1"/>
    <property type="match status" value="1"/>
</dbReference>
<comment type="cofactor">
    <cofactor evidence="13">
        <name>[4Fe-4S] cluster</name>
        <dbReference type="ChEBI" id="CHEBI:49883"/>
    </cofactor>
    <text evidence="13">Binds 2 [4Fe-4S] clusters. One cluster is coordinated with 3 cysteines and an exchangeable S-adenosyl-L-methionine.</text>
</comment>
<dbReference type="GO" id="GO:0046872">
    <property type="term" value="F:metal ion binding"/>
    <property type="evidence" value="ECO:0007669"/>
    <property type="project" value="UniProtKB-KW"/>
</dbReference>
<dbReference type="InterPro" id="IPR023404">
    <property type="entry name" value="rSAM_horseshoe"/>
</dbReference>
<dbReference type="Pfam" id="PF00919">
    <property type="entry name" value="UPF0004"/>
    <property type="match status" value="1"/>
</dbReference>
<evidence type="ECO:0000313" key="17">
    <source>
        <dbReference type="EMBL" id="HIZ85409.1"/>
    </source>
</evidence>
<evidence type="ECO:0000313" key="18">
    <source>
        <dbReference type="Proteomes" id="UP000824115"/>
    </source>
</evidence>
<keyword evidence="5 13" id="KW-0949">S-adenosyl-L-methionine</keyword>
<dbReference type="SFLD" id="SFLDF00273">
    <property type="entry name" value="(dimethylallyl)adenosine_tRNA"/>
    <property type="match status" value="1"/>
</dbReference>
<evidence type="ECO:0000259" key="15">
    <source>
        <dbReference type="PROSITE" id="PS51449"/>
    </source>
</evidence>